<dbReference type="PANTHER" id="PTHR30121">
    <property type="entry name" value="UNCHARACTERIZED PROTEIN YJGR-RELATED"/>
    <property type="match status" value="1"/>
</dbReference>
<dbReference type="Gene3D" id="3.40.50.300">
    <property type="entry name" value="P-loop containing nucleotide triphosphate hydrolases"/>
    <property type="match status" value="1"/>
</dbReference>
<dbReference type="AlphaFoldDB" id="A0A2L2XGC6"/>
<dbReference type="RefSeq" id="WP_104373480.1">
    <property type="nucleotide sequence ID" value="NZ_BFAV01000162.1"/>
</dbReference>
<keyword evidence="4" id="KW-1185">Reference proteome</keyword>
<accession>A0A2L2XGC6</accession>
<dbReference type="SUPFAM" id="SSF52540">
    <property type="entry name" value="P-loop containing nucleoside triphosphate hydrolases"/>
    <property type="match status" value="1"/>
</dbReference>
<evidence type="ECO:0008006" key="5">
    <source>
        <dbReference type="Google" id="ProtNLM"/>
    </source>
</evidence>
<name>A0A2L2XGC6_9FIRM</name>
<evidence type="ECO:0000259" key="1">
    <source>
        <dbReference type="Pfam" id="PF01935"/>
    </source>
</evidence>
<organism evidence="3 4">
    <name type="scientific">Desulfocucumis palustris</name>
    <dbReference type="NCBI Taxonomy" id="1898651"/>
    <lineage>
        <taxon>Bacteria</taxon>
        <taxon>Bacillati</taxon>
        <taxon>Bacillota</taxon>
        <taxon>Clostridia</taxon>
        <taxon>Eubacteriales</taxon>
        <taxon>Desulfocucumaceae</taxon>
        <taxon>Desulfocucumis</taxon>
    </lineage>
</organism>
<feature type="domain" description="Helicase HerA central" evidence="1">
    <location>
        <begin position="254"/>
        <end position="374"/>
    </location>
</feature>
<sequence length="617" mass="68315">MIVPFLKRDKRDSSLKRPASGLSSGSGLLNVLAPMAFDFRQRQLTMGDMLCRVLVVTGYPPNVEPAWLSRVVTLPGVFSSIHVTPTDPYQLINSINNSIGELAGKLETTGKALYKMRAQKSLKDAETMLKKIDQENQNVFYVTVIFLVLASDEDTLNRRSKRLESALAAPGMRGRALIFRQEEGLLAAGPWAVLPEKVSRAGRRNMVSETVAASFPFAAGGIKDGFGILLGRDKYGGIVLLDIWRRGGDRPNSSLLVLGKPGVGKSFTVKLILYREYLQGSKIIMIDPEREYRDLCMGLGGSWINCAGGSGRINPLQVRLYPVDEDEAGKDGDKRALGPLFLHIQFLRTFFSLYLRDLSDVEKALLEDALVELYAGFCGVTWDTEFEAIRGIPAEKWPNTRDLYELVAEKAESDPELWRRLAILLKRAGVGSDAALWAGPTTARVDSDVIVLDIFNLMNADNSVKKAQYFNVLSYAWHIIETDRMEKVFFGVDEAYLLVDPQTPQTLEFLRNTNKRIRKYSGSLGVITQNVSDFLDPEVKRHGGALLNNPTYKLFLGQGEDDLEALSSLLRLSEAEQDLLISAERGEGLLVAGNQRIRMNIEASAHEIALFGSGGGM</sequence>
<dbReference type="Proteomes" id="UP000239549">
    <property type="component" value="Unassembled WGS sequence"/>
</dbReference>
<evidence type="ECO:0000259" key="2">
    <source>
        <dbReference type="Pfam" id="PF19044"/>
    </source>
</evidence>
<dbReference type="Pfam" id="PF19044">
    <property type="entry name" value="P-loop_TraG"/>
    <property type="match status" value="1"/>
</dbReference>
<dbReference type="EMBL" id="BFAV01000162">
    <property type="protein sequence ID" value="GBF35409.1"/>
    <property type="molecule type" value="Genomic_DNA"/>
</dbReference>
<dbReference type="PANTHER" id="PTHR30121:SF12">
    <property type="entry name" value="TYPE IV SECRETION SYSTEM PROTEIN CAGE"/>
    <property type="match status" value="1"/>
</dbReference>
<dbReference type="InterPro" id="IPR043964">
    <property type="entry name" value="P-loop_TraG"/>
</dbReference>
<reference evidence="4" key="1">
    <citation type="submission" date="2018-02" db="EMBL/GenBank/DDBJ databases">
        <title>Genome sequence of Desulfocucumis palustris strain NAW-5.</title>
        <authorList>
            <person name="Watanabe M."/>
            <person name="Kojima H."/>
            <person name="Fukui M."/>
        </authorList>
    </citation>
    <scope>NUCLEOTIDE SEQUENCE [LARGE SCALE GENOMIC DNA]</scope>
    <source>
        <strain evidence="4">NAW-5</strain>
    </source>
</reference>
<dbReference type="Gene3D" id="1.10.8.730">
    <property type="match status" value="1"/>
</dbReference>
<feature type="domain" description="TraG P-loop" evidence="2">
    <location>
        <begin position="503"/>
        <end position="585"/>
    </location>
</feature>
<proteinExistence type="predicted"/>
<evidence type="ECO:0000313" key="4">
    <source>
        <dbReference type="Proteomes" id="UP000239549"/>
    </source>
</evidence>
<comment type="caution">
    <text evidence="3">The sequence shown here is derived from an EMBL/GenBank/DDBJ whole genome shotgun (WGS) entry which is preliminary data.</text>
</comment>
<dbReference type="OrthoDB" id="9804380at2"/>
<evidence type="ECO:0000313" key="3">
    <source>
        <dbReference type="EMBL" id="GBF35409.1"/>
    </source>
</evidence>
<dbReference type="InterPro" id="IPR051162">
    <property type="entry name" value="T4SS_component"/>
</dbReference>
<protein>
    <recommendedName>
        <fullName evidence="5">TraG P-loop domain-containing protein</fullName>
    </recommendedName>
</protein>
<dbReference type="Pfam" id="PF01935">
    <property type="entry name" value="DUF87"/>
    <property type="match status" value="1"/>
</dbReference>
<dbReference type="InterPro" id="IPR027417">
    <property type="entry name" value="P-loop_NTPase"/>
</dbReference>
<dbReference type="InterPro" id="IPR002789">
    <property type="entry name" value="HerA_central"/>
</dbReference>
<dbReference type="CDD" id="cd01127">
    <property type="entry name" value="TrwB_TraG_TraD_VirD4"/>
    <property type="match status" value="1"/>
</dbReference>
<gene>
    <name evidence="3" type="ORF">DCCM_4536</name>
</gene>